<organism evidence="2 3">
    <name type="scientific">Massilia antarctica</name>
    <dbReference type="NCBI Taxonomy" id="2765360"/>
    <lineage>
        <taxon>Bacteria</taxon>
        <taxon>Pseudomonadati</taxon>
        <taxon>Pseudomonadota</taxon>
        <taxon>Betaproteobacteria</taxon>
        <taxon>Burkholderiales</taxon>
        <taxon>Oxalobacteraceae</taxon>
        <taxon>Telluria group</taxon>
        <taxon>Massilia</taxon>
    </lineage>
</organism>
<dbReference type="EMBL" id="CP065053">
    <property type="protein sequence ID" value="QPI48719.1"/>
    <property type="molecule type" value="Genomic_DNA"/>
</dbReference>
<dbReference type="SUPFAM" id="SSF56655">
    <property type="entry name" value="Carbohydrate phosphatase"/>
    <property type="match status" value="1"/>
</dbReference>
<evidence type="ECO:0000313" key="3">
    <source>
        <dbReference type="Proteomes" id="UP000662888"/>
    </source>
</evidence>
<keyword evidence="3" id="KW-1185">Reference proteome</keyword>
<dbReference type="Gene3D" id="3.40.190.80">
    <property type="match status" value="1"/>
</dbReference>
<accession>A0AA48WBZ4</accession>
<evidence type="ECO:0000313" key="2">
    <source>
        <dbReference type="EMBL" id="QPI48719.1"/>
    </source>
</evidence>
<dbReference type="RefSeq" id="WP_206088312.1">
    <property type="nucleotide sequence ID" value="NZ_CP065053.1"/>
</dbReference>
<comment type="similarity">
    <text evidence="1">Belongs to the inositol monophosphatase superfamily.</text>
</comment>
<dbReference type="Pfam" id="PF00459">
    <property type="entry name" value="Inositol_P"/>
    <property type="match status" value="1"/>
</dbReference>
<dbReference type="InterPro" id="IPR000760">
    <property type="entry name" value="Inositol_monophosphatase-like"/>
</dbReference>
<protein>
    <submittedName>
        <fullName evidence="2">3'(2'),5'-bisphosphate nucleotidase CysQ</fullName>
    </submittedName>
</protein>
<dbReference type="PANTHER" id="PTHR20854">
    <property type="entry name" value="INOSITOL MONOPHOSPHATASE"/>
    <property type="match status" value="1"/>
</dbReference>
<gene>
    <name evidence="2" type="ORF">IV454_24875</name>
</gene>
<dbReference type="Gene3D" id="3.30.540.10">
    <property type="entry name" value="Fructose-1,6-Bisphosphatase, subunit A, domain 1"/>
    <property type="match status" value="1"/>
</dbReference>
<evidence type="ECO:0000256" key="1">
    <source>
        <dbReference type="ARBA" id="ARBA00009759"/>
    </source>
</evidence>
<dbReference type="PRINTS" id="PR00377">
    <property type="entry name" value="IMPHPHTASES"/>
</dbReference>
<dbReference type="PANTHER" id="PTHR20854:SF4">
    <property type="entry name" value="INOSITOL-1-MONOPHOSPHATASE-RELATED"/>
    <property type="match status" value="1"/>
</dbReference>
<sequence length="279" mass="29256">MNHPEQLSLPTSDDQTLLLRTVAAVQAAGHAVKALFDPHARPQTLQEIASTIEANDRVSMSILRQALSQARPGARWDDDEEGRGPLPDGEWWVCDPVEGAIHHIHGSPRWGVTATLVRDNVPVLTAIHLPLTGDTYTALRGGGAWLNGTALKASSKSDLRAAMVGTGQAAPGEGAAVYRRIGGSVSAMLEAALVVHVSVPSTMQLIDVAAGRQDLFWQYSQVRSGLVAGALLVAEAGGRVTDLHGRPWQPDSRGFLAGAPALTAPAAAILAACDEEAGQ</sequence>
<reference evidence="2 3" key="1">
    <citation type="submission" date="2020-11" db="EMBL/GenBank/DDBJ databases">
        <authorList>
            <person name="Sun Q."/>
        </authorList>
    </citation>
    <scope>NUCLEOTIDE SEQUENCE [LARGE SCALE GENOMIC DNA]</scope>
    <source>
        <strain evidence="2 3">P8398</strain>
    </source>
</reference>
<name>A0AA48WBZ4_9BURK</name>
<dbReference type="Proteomes" id="UP000662888">
    <property type="component" value="Chromosome"/>
</dbReference>
<proteinExistence type="inferred from homology"/>